<dbReference type="InterPro" id="IPR029058">
    <property type="entry name" value="AB_hydrolase_fold"/>
</dbReference>
<accession>A0A1H2TJW8</accession>
<dbReference type="Proteomes" id="UP000199515">
    <property type="component" value="Unassembled WGS sequence"/>
</dbReference>
<keyword evidence="2" id="KW-0378">Hydrolase</keyword>
<dbReference type="EMBL" id="FNON01000001">
    <property type="protein sequence ID" value="SDW44296.1"/>
    <property type="molecule type" value="Genomic_DNA"/>
</dbReference>
<feature type="domain" description="GPI inositol-deacylase PGAP1-like alpha/beta" evidence="1">
    <location>
        <begin position="96"/>
        <end position="142"/>
    </location>
</feature>
<evidence type="ECO:0000313" key="2">
    <source>
        <dbReference type="EMBL" id="SDW44296.1"/>
    </source>
</evidence>
<gene>
    <name evidence="2" type="ORF">SAMN05421504_101591</name>
</gene>
<reference evidence="2 3" key="1">
    <citation type="submission" date="2016-10" db="EMBL/GenBank/DDBJ databases">
        <authorList>
            <person name="de Groot N.N."/>
        </authorList>
    </citation>
    <scope>NUCLEOTIDE SEQUENCE [LARGE SCALE GENOMIC DNA]</scope>
    <source>
        <strain evidence="2 3">CPCC 202699</strain>
    </source>
</reference>
<dbReference type="GO" id="GO:0016788">
    <property type="term" value="F:hydrolase activity, acting on ester bonds"/>
    <property type="evidence" value="ECO:0007669"/>
    <property type="project" value="InterPro"/>
</dbReference>
<dbReference type="SUPFAM" id="SSF53474">
    <property type="entry name" value="alpha/beta-Hydrolases"/>
    <property type="match status" value="1"/>
</dbReference>
<evidence type="ECO:0000313" key="3">
    <source>
        <dbReference type="Proteomes" id="UP000199515"/>
    </source>
</evidence>
<organism evidence="2 3">
    <name type="scientific">Amycolatopsis xylanica</name>
    <dbReference type="NCBI Taxonomy" id="589385"/>
    <lineage>
        <taxon>Bacteria</taxon>
        <taxon>Bacillati</taxon>
        <taxon>Actinomycetota</taxon>
        <taxon>Actinomycetes</taxon>
        <taxon>Pseudonocardiales</taxon>
        <taxon>Pseudonocardiaceae</taxon>
        <taxon>Amycolatopsis</taxon>
    </lineage>
</organism>
<proteinExistence type="predicted"/>
<protein>
    <submittedName>
        <fullName evidence="2">Triacylglycerol esterase/lipase EstA, alpha/beta hydrolase fold</fullName>
    </submittedName>
</protein>
<dbReference type="STRING" id="589385.SAMN05421504_101591"/>
<dbReference type="InterPro" id="IPR012908">
    <property type="entry name" value="PGAP1-ab_dom-like"/>
</dbReference>
<evidence type="ECO:0000259" key="1">
    <source>
        <dbReference type="Pfam" id="PF07819"/>
    </source>
</evidence>
<dbReference type="Pfam" id="PF07819">
    <property type="entry name" value="PGAP1"/>
    <property type="match status" value="1"/>
</dbReference>
<dbReference type="AlphaFoldDB" id="A0A1H2TJW8"/>
<dbReference type="OrthoDB" id="8871309at2"/>
<dbReference type="RefSeq" id="WP_091286221.1">
    <property type="nucleotide sequence ID" value="NZ_FNON01000001.1"/>
</dbReference>
<name>A0A1H2TJW8_9PSEU</name>
<sequence length="248" mass="25834">MSPRRRLFFGILTVVLALLTAWVTVSALRPGAPQTGRPPQERLGPVLLVPGYGGGRDALEALADRIRDETGRDTRVLTLDGDGTGDLLAQVKVLRDAAADAPSVDVIGYSAGGVVARLWTSRDGAHQARRIITLGAPLHGTRVAAIGGAIVPGGCPTACQQLAPGSPVLARLDAEKLPSGLPWLSVWSRDDRTVTPPESAELDGALNLAVQDVCPGAVVQHAELPTHPVVVRMVLDALGTEPLSVPSC</sequence>
<keyword evidence="3" id="KW-1185">Reference proteome</keyword>
<dbReference type="Gene3D" id="3.40.50.1820">
    <property type="entry name" value="alpha/beta hydrolase"/>
    <property type="match status" value="1"/>
</dbReference>